<keyword evidence="6 7" id="KW-0269">Exonuclease</keyword>
<keyword evidence="11" id="KW-1185">Reference proteome</keyword>
<dbReference type="GO" id="GO:0006310">
    <property type="term" value="P:DNA recombination"/>
    <property type="evidence" value="ECO:0007669"/>
    <property type="project" value="UniProtKB-KW"/>
</dbReference>
<feature type="domain" description="Nuclease SbcCD subunit D C-terminal" evidence="9">
    <location>
        <begin position="261"/>
        <end position="347"/>
    </location>
</feature>
<accession>A0A0R2MPE7</accession>
<evidence type="ECO:0000256" key="1">
    <source>
        <dbReference type="ARBA" id="ARBA00010555"/>
    </source>
</evidence>
<gene>
    <name evidence="7" type="primary">sbcD</name>
    <name evidence="10" type="ORF">IV56_GL002293</name>
</gene>
<evidence type="ECO:0000256" key="7">
    <source>
        <dbReference type="RuleBase" id="RU363069"/>
    </source>
</evidence>
<dbReference type="CDD" id="cd00840">
    <property type="entry name" value="MPP_Mre11_N"/>
    <property type="match status" value="1"/>
</dbReference>
<evidence type="ECO:0000256" key="4">
    <source>
        <dbReference type="ARBA" id="ARBA00022722"/>
    </source>
</evidence>
<evidence type="ECO:0000256" key="2">
    <source>
        <dbReference type="ARBA" id="ARBA00011322"/>
    </source>
</evidence>
<dbReference type="Gene3D" id="3.60.21.10">
    <property type="match status" value="1"/>
</dbReference>
<protein>
    <recommendedName>
        <fullName evidence="3 7">Nuclease SbcCD subunit D</fullName>
    </recommendedName>
</protein>
<dbReference type="PATRIC" id="fig|1293598.4.peg.2396"/>
<keyword evidence="7" id="KW-0233">DNA recombination</keyword>
<dbReference type="GO" id="GO:0006260">
    <property type="term" value="P:DNA replication"/>
    <property type="evidence" value="ECO:0007669"/>
    <property type="project" value="UniProtKB-KW"/>
</dbReference>
<sequence length="371" mass="41617">MRFLHTADWHIGKKLAGFDLIEDQRAVFEQVKQIARDQAVDAIVVAGDLYDRALPSEAAVTTVNEMLVELNRDLALPVLAISGNHDSAVRLATGREWYQATQLYLNTQLSEAFTSVTIDDTQFFLLPYFEPFAARQYFDDDKLTNINGAMPRVVAEMVAQFEPDKRHVLVAHFFAAGSSHSDSETLVNVGGLDSVAVDDLAPFDYVALGHLHNRHALNMDRIQYAGSLLKYSVSEANQDKGVYIVDTETMTREFIPVVPEHDVKTVTASFETLLSSDYRQTMNTDDYLAVTLTDVQVIPNVMQKLREVYPRIIGLGRKQQVAIASQLTVTKRHLAPMTLLAELFEEQMDQPLSAQQQKWAERALRAAKEAD</sequence>
<keyword evidence="7" id="KW-0235">DNA replication</keyword>
<feature type="domain" description="Calcineurin-like phosphoesterase" evidence="8">
    <location>
        <begin position="1"/>
        <end position="213"/>
    </location>
</feature>
<dbReference type="Proteomes" id="UP000050969">
    <property type="component" value="Unassembled WGS sequence"/>
</dbReference>
<evidence type="ECO:0000313" key="11">
    <source>
        <dbReference type="Proteomes" id="UP000050969"/>
    </source>
</evidence>
<keyword evidence="5 7" id="KW-0378">Hydrolase</keyword>
<evidence type="ECO:0000256" key="5">
    <source>
        <dbReference type="ARBA" id="ARBA00022801"/>
    </source>
</evidence>
<dbReference type="SUPFAM" id="SSF56300">
    <property type="entry name" value="Metallo-dependent phosphatases"/>
    <property type="match status" value="1"/>
</dbReference>
<dbReference type="Pfam" id="PF00149">
    <property type="entry name" value="Metallophos"/>
    <property type="match status" value="1"/>
</dbReference>
<name>A0A0R2MPE7_9LACO</name>
<evidence type="ECO:0000313" key="10">
    <source>
        <dbReference type="EMBL" id="KRO15524.1"/>
    </source>
</evidence>
<dbReference type="PANTHER" id="PTHR30337:SF0">
    <property type="entry name" value="NUCLEASE SBCCD SUBUNIT D"/>
    <property type="match status" value="1"/>
</dbReference>
<dbReference type="Pfam" id="PF12320">
    <property type="entry name" value="SbcD_C"/>
    <property type="match status" value="1"/>
</dbReference>
<dbReference type="InterPro" id="IPR029052">
    <property type="entry name" value="Metallo-depent_PP-like"/>
</dbReference>
<dbReference type="InterPro" id="IPR004593">
    <property type="entry name" value="SbcD"/>
</dbReference>
<evidence type="ECO:0000256" key="3">
    <source>
        <dbReference type="ARBA" id="ARBA00013365"/>
    </source>
</evidence>
<comment type="caution">
    <text evidence="10">The sequence shown here is derived from an EMBL/GenBank/DDBJ whole genome shotgun (WGS) entry which is preliminary data.</text>
</comment>
<dbReference type="AlphaFoldDB" id="A0A0R2MPE7"/>
<evidence type="ECO:0000259" key="9">
    <source>
        <dbReference type="Pfam" id="PF12320"/>
    </source>
</evidence>
<comment type="similarity">
    <text evidence="1 7">Belongs to the SbcD family.</text>
</comment>
<dbReference type="EMBL" id="JQCE01000064">
    <property type="protein sequence ID" value="KRO15524.1"/>
    <property type="molecule type" value="Genomic_DNA"/>
</dbReference>
<dbReference type="GO" id="GO:0008408">
    <property type="term" value="F:3'-5' exonuclease activity"/>
    <property type="evidence" value="ECO:0007669"/>
    <property type="project" value="InterPro"/>
</dbReference>
<dbReference type="RefSeq" id="WP_056993280.1">
    <property type="nucleotide sequence ID" value="NZ_JQCE01000064.1"/>
</dbReference>
<evidence type="ECO:0000259" key="8">
    <source>
        <dbReference type="Pfam" id="PF00149"/>
    </source>
</evidence>
<comment type="subunit">
    <text evidence="2 7">Heterodimer of SbcC and SbcD.</text>
</comment>
<dbReference type="InterPro" id="IPR004843">
    <property type="entry name" value="Calcineurin-like_PHP"/>
</dbReference>
<organism evidence="10 11">
    <name type="scientific">Lacticaseibacillus saniviri JCM 17471 = DSM 24301</name>
    <dbReference type="NCBI Taxonomy" id="1293598"/>
    <lineage>
        <taxon>Bacteria</taxon>
        <taxon>Bacillati</taxon>
        <taxon>Bacillota</taxon>
        <taxon>Bacilli</taxon>
        <taxon>Lactobacillales</taxon>
        <taxon>Lactobacillaceae</taxon>
        <taxon>Lacticaseibacillus</taxon>
    </lineage>
</organism>
<dbReference type="InterPro" id="IPR026843">
    <property type="entry name" value="SbcD_C"/>
</dbReference>
<evidence type="ECO:0000256" key="6">
    <source>
        <dbReference type="ARBA" id="ARBA00022839"/>
    </source>
</evidence>
<dbReference type="NCBIfam" id="TIGR00619">
    <property type="entry name" value="sbcd"/>
    <property type="match status" value="1"/>
</dbReference>
<dbReference type="InterPro" id="IPR041796">
    <property type="entry name" value="Mre11_N"/>
</dbReference>
<comment type="function">
    <text evidence="7">SbcCD cleaves DNA hairpin structures. These structures can inhibit DNA replication and are intermediates in certain DNA recombination reactions. The complex acts as a 3'-&gt;5' double strand exonuclease that can open hairpins. It also has a 5' single-strand endonuclease activity.</text>
</comment>
<dbReference type="STRING" id="1293598.IV56_GL002293"/>
<dbReference type="GO" id="GO:0004519">
    <property type="term" value="F:endonuclease activity"/>
    <property type="evidence" value="ECO:0007669"/>
    <property type="project" value="UniProtKB-KW"/>
</dbReference>
<dbReference type="InterPro" id="IPR050535">
    <property type="entry name" value="DNA_Repair-Maintenance_Comp"/>
</dbReference>
<keyword evidence="4 7" id="KW-0540">Nuclease</keyword>
<reference evidence="10 11" key="1">
    <citation type="journal article" date="2015" name="Genome Announc.">
        <title>Expanding the biotechnology potential of lactobacilli through comparative genomics of 213 strains and associated genera.</title>
        <authorList>
            <person name="Sun Z."/>
            <person name="Harris H.M."/>
            <person name="McCann A."/>
            <person name="Guo C."/>
            <person name="Argimon S."/>
            <person name="Zhang W."/>
            <person name="Yang X."/>
            <person name="Jeffery I.B."/>
            <person name="Cooney J.C."/>
            <person name="Kagawa T.F."/>
            <person name="Liu W."/>
            <person name="Song Y."/>
            <person name="Salvetti E."/>
            <person name="Wrobel A."/>
            <person name="Rasinkangas P."/>
            <person name="Parkhill J."/>
            <person name="Rea M.C."/>
            <person name="O'Sullivan O."/>
            <person name="Ritari J."/>
            <person name="Douillard F.P."/>
            <person name="Paul Ross R."/>
            <person name="Yang R."/>
            <person name="Briner A.E."/>
            <person name="Felis G.E."/>
            <person name="de Vos W.M."/>
            <person name="Barrangou R."/>
            <person name="Klaenhammer T.R."/>
            <person name="Caufield P.W."/>
            <person name="Cui Y."/>
            <person name="Zhang H."/>
            <person name="O'Toole P.W."/>
        </authorList>
    </citation>
    <scope>NUCLEOTIDE SEQUENCE [LARGE SCALE GENOMIC DNA]</scope>
    <source>
        <strain evidence="10 11">DSM 24301</strain>
    </source>
</reference>
<proteinExistence type="inferred from homology"/>
<dbReference type="PANTHER" id="PTHR30337">
    <property type="entry name" value="COMPONENT OF ATP-DEPENDENT DSDNA EXONUCLEASE"/>
    <property type="match status" value="1"/>
</dbReference>
<keyword evidence="7" id="KW-0255">Endonuclease</keyword>